<evidence type="ECO:0000256" key="3">
    <source>
        <dbReference type="ARBA" id="ARBA00022692"/>
    </source>
</evidence>
<evidence type="ECO:0000313" key="7">
    <source>
        <dbReference type="EMBL" id="AEE63550.1"/>
    </source>
</evidence>
<dbReference type="InterPro" id="IPR018801">
    <property type="entry name" value="TM129"/>
</dbReference>
<feature type="transmembrane region" description="Helical" evidence="6">
    <location>
        <begin position="6"/>
        <end position="22"/>
    </location>
</feature>
<dbReference type="EMBL" id="BT128593">
    <property type="protein sequence ID" value="AEE63550.1"/>
    <property type="molecule type" value="mRNA"/>
</dbReference>
<evidence type="ECO:0000256" key="5">
    <source>
        <dbReference type="ARBA" id="ARBA00023136"/>
    </source>
</evidence>
<keyword evidence="5 6" id="KW-0472">Membrane</keyword>
<dbReference type="AlphaFoldDB" id="J3JZB2"/>
<dbReference type="HOGENOM" id="CLU_048119_1_0_1"/>
<dbReference type="GO" id="GO:0016020">
    <property type="term" value="C:membrane"/>
    <property type="evidence" value="ECO:0007669"/>
    <property type="project" value="UniProtKB-SubCell"/>
</dbReference>
<protein>
    <submittedName>
        <fullName evidence="7">Uncharacterized protein</fullName>
    </submittedName>
</protein>
<dbReference type="GO" id="GO:0005783">
    <property type="term" value="C:endoplasmic reticulum"/>
    <property type="evidence" value="ECO:0007669"/>
    <property type="project" value="TreeGrafter"/>
</dbReference>
<proteinExistence type="evidence at transcript level"/>
<dbReference type="OrthoDB" id="10055027at2759"/>
<feature type="transmembrane region" description="Helical" evidence="6">
    <location>
        <begin position="59"/>
        <end position="79"/>
    </location>
</feature>
<keyword evidence="4 6" id="KW-1133">Transmembrane helix</keyword>
<dbReference type="PANTHER" id="PTHR31322">
    <property type="entry name" value="E3 UBIQUITIN-PROTEIN LIGASE TM129"/>
    <property type="match status" value="1"/>
</dbReference>
<sequence>MSAELIFTIFYLLISFGIVYPPEEFISAGFTIGNWFGKLLGSEDENFIRFHIKKSMLNLVVYSCLPIIYVALLYLLGFVDEISSLFIGPSISWQIFATFSIVAPLLALLEIHRWSNNNFQNNPIVRNLTKCCNNNTTWEVVAADVENEYRRLEIVTVKTNPMTKAVVTENWIIKVTLLNMFLAHQSDATVKLLEVNTFDLSHINANITQFCNIEVQSARVGSFIIRINALDFRNLKDKLSRRMQLVLPNSFSKSITEQFMEVFRETVNENPRYSTNMELDQCLGCLQARPGIKIQKQCPDEGIHPMEQKCTDCFCHPMWCLDCLTKWFVSRQDKDEQNRWLSKKCTCPMCRATFCVLDVCLLEQPQE</sequence>
<feature type="transmembrane region" description="Helical" evidence="6">
    <location>
        <begin position="91"/>
        <end position="109"/>
    </location>
</feature>
<dbReference type="GO" id="GO:0061630">
    <property type="term" value="F:ubiquitin protein ligase activity"/>
    <property type="evidence" value="ECO:0007669"/>
    <property type="project" value="InterPro"/>
</dbReference>
<organism evidence="7">
    <name type="scientific">Dendroctonus ponderosae</name>
    <name type="common">Mountain pine beetle</name>
    <dbReference type="NCBI Taxonomy" id="77166"/>
    <lineage>
        <taxon>Eukaryota</taxon>
        <taxon>Metazoa</taxon>
        <taxon>Ecdysozoa</taxon>
        <taxon>Arthropoda</taxon>
        <taxon>Hexapoda</taxon>
        <taxon>Insecta</taxon>
        <taxon>Pterygota</taxon>
        <taxon>Neoptera</taxon>
        <taxon>Endopterygota</taxon>
        <taxon>Coleoptera</taxon>
        <taxon>Polyphaga</taxon>
        <taxon>Cucujiformia</taxon>
        <taxon>Curculionidae</taxon>
        <taxon>Scolytinae</taxon>
        <taxon>Dendroctonus</taxon>
    </lineage>
</organism>
<dbReference type="GO" id="GO:0016567">
    <property type="term" value="P:protein ubiquitination"/>
    <property type="evidence" value="ECO:0007669"/>
    <property type="project" value="InterPro"/>
</dbReference>
<evidence type="ECO:0000256" key="6">
    <source>
        <dbReference type="SAM" id="Phobius"/>
    </source>
</evidence>
<reference evidence="7" key="1">
    <citation type="journal article" date="2012" name="Insect Biochem. Mol. Biol.">
        <title>Transcriptome and full-length cDNA resources for the mountain pine beetle, Dendroctonus ponderosae Hopkins, a major insect pest of pine forests.</title>
        <authorList>
            <person name="Keeling C.I."/>
            <person name="Henderson H."/>
            <person name="Li M."/>
            <person name="Yuen M."/>
            <person name="Clark E.L."/>
            <person name="Fraser J.D."/>
            <person name="Huber D.P."/>
            <person name="Liao N.Y."/>
            <person name="Roderick Docking T."/>
            <person name="Birol I."/>
            <person name="Chan S.K."/>
            <person name="Taylor G.A."/>
            <person name="Palmquist D."/>
            <person name="Jones S.J."/>
            <person name="Bohlmann J."/>
        </authorList>
    </citation>
    <scope>NUCLEOTIDE SEQUENCE</scope>
    <source>
        <tissue evidence="7">Midgut and adhering fatbody of emerged adults of both sexes 1</tissue>
    </source>
</reference>
<comment type="subcellular location">
    <subcellularLocation>
        <location evidence="1">Membrane</location>
        <topology evidence="1">Multi-pass membrane protein</topology>
    </subcellularLocation>
</comment>
<evidence type="ECO:0000256" key="4">
    <source>
        <dbReference type="ARBA" id="ARBA00022989"/>
    </source>
</evidence>
<comment type="similarity">
    <text evidence="2">Belongs to the TMEM129 family.</text>
</comment>
<dbReference type="Pfam" id="PF10272">
    <property type="entry name" value="Tmpp129"/>
    <property type="match status" value="1"/>
</dbReference>
<name>J3JZB2_DENPD</name>
<dbReference type="PANTHER" id="PTHR31322:SF2">
    <property type="entry name" value="E3 UBIQUITIN-PROTEIN LIGASE TM129"/>
    <property type="match status" value="1"/>
</dbReference>
<accession>J3JZB2</accession>
<evidence type="ECO:0000256" key="1">
    <source>
        <dbReference type="ARBA" id="ARBA00004141"/>
    </source>
</evidence>
<evidence type="ECO:0000256" key="2">
    <source>
        <dbReference type="ARBA" id="ARBA00007332"/>
    </source>
</evidence>
<keyword evidence="3 6" id="KW-0812">Transmembrane</keyword>